<dbReference type="Gene3D" id="3.40.30.10">
    <property type="entry name" value="Glutaredoxin"/>
    <property type="match status" value="1"/>
</dbReference>
<dbReference type="SUPFAM" id="SSF52833">
    <property type="entry name" value="Thioredoxin-like"/>
    <property type="match status" value="1"/>
</dbReference>
<dbReference type="InterPro" id="IPR001853">
    <property type="entry name" value="DSBA-like_thioredoxin_dom"/>
</dbReference>
<dbReference type="AlphaFoldDB" id="A0A844XPG8"/>
<dbReference type="GO" id="GO:0016491">
    <property type="term" value="F:oxidoreductase activity"/>
    <property type="evidence" value="ECO:0007669"/>
    <property type="project" value="InterPro"/>
</dbReference>
<protein>
    <submittedName>
        <fullName evidence="2">DsbA family oxidoreductase</fullName>
    </submittedName>
</protein>
<dbReference type="EMBL" id="WTYC01000001">
    <property type="protein sequence ID" value="MXO46952.1"/>
    <property type="molecule type" value="Genomic_DNA"/>
</dbReference>
<feature type="domain" description="DSBA-like thioredoxin" evidence="1">
    <location>
        <begin position="9"/>
        <end position="218"/>
    </location>
</feature>
<comment type="caution">
    <text evidence="2">The sequence shown here is derived from an EMBL/GenBank/DDBJ whole genome shotgun (WGS) entry which is preliminary data.</text>
</comment>
<proteinExistence type="predicted"/>
<name>A0A844XPG8_9SPHN</name>
<dbReference type="OrthoDB" id="9799122at2"/>
<accession>A0A844XPG8</accession>
<dbReference type="CDD" id="cd03024">
    <property type="entry name" value="DsbA_FrnE"/>
    <property type="match status" value="1"/>
</dbReference>
<reference evidence="2 3" key="1">
    <citation type="submission" date="2019-12" db="EMBL/GenBank/DDBJ databases">
        <title>Genomic-based taxomic classification of the family Erythrobacteraceae.</title>
        <authorList>
            <person name="Xu L."/>
        </authorList>
    </citation>
    <scope>NUCLEOTIDE SEQUENCE [LARGE SCALE GENOMIC DNA]</scope>
    <source>
        <strain evidence="2 3">DSM 17792</strain>
    </source>
</reference>
<dbReference type="Pfam" id="PF01323">
    <property type="entry name" value="DSBA"/>
    <property type="match status" value="1"/>
</dbReference>
<dbReference type="InterPro" id="IPR036249">
    <property type="entry name" value="Thioredoxin-like_sf"/>
</dbReference>
<sequence>MSEPRRLSIDIWSDVMCPWCLVGWGNLSQALDQLEGEIAADIRWHAFELNPDMPDDGEERTAHIARKYGRTLEQSRGVQEQMSEAAKAASVSLDYKGDERAPDAMMWNTFDAHKLLTWALEEHGSDRQTQLKLALFEAHFNYRRRIGERSVLLDVIEEIGLDREAGEAALVDEELARKTRVEERAAMEMNITGVPAMIVEGRLMIPGAQPPEAYVNALRRVAERTAVQNTNAPLSGRGV</sequence>
<dbReference type="RefSeq" id="WP_160726567.1">
    <property type="nucleotide sequence ID" value="NZ_WTYC01000001.1"/>
</dbReference>
<gene>
    <name evidence="2" type="ORF">GRI69_01585</name>
</gene>
<keyword evidence="3" id="KW-1185">Reference proteome</keyword>
<dbReference type="PANTHER" id="PTHR13887:SF41">
    <property type="entry name" value="THIOREDOXIN SUPERFAMILY PROTEIN"/>
    <property type="match status" value="1"/>
</dbReference>
<organism evidence="2 3">
    <name type="scientific">Qipengyuania vulgaris</name>
    <dbReference type="NCBI Taxonomy" id="291985"/>
    <lineage>
        <taxon>Bacteria</taxon>
        <taxon>Pseudomonadati</taxon>
        <taxon>Pseudomonadota</taxon>
        <taxon>Alphaproteobacteria</taxon>
        <taxon>Sphingomonadales</taxon>
        <taxon>Erythrobacteraceae</taxon>
        <taxon>Qipengyuania</taxon>
    </lineage>
</organism>
<evidence type="ECO:0000313" key="2">
    <source>
        <dbReference type="EMBL" id="MXO46952.1"/>
    </source>
</evidence>
<dbReference type="PANTHER" id="PTHR13887">
    <property type="entry name" value="GLUTATHIONE S-TRANSFERASE KAPPA"/>
    <property type="match status" value="1"/>
</dbReference>
<evidence type="ECO:0000259" key="1">
    <source>
        <dbReference type="Pfam" id="PF01323"/>
    </source>
</evidence>
<evidence type="ECO:0000313" key="3">
    <source>
        <dbReference type="Proteomes" id="UP000448199"/>
    </source>
</evidence>
<dbReference type="Proteomes" id="UP000448199">
    <property type="component" value="Unassembled WGS sequence"/>
</dbReference>